<gene>
    <name evidence="1" type="ORF">RRG08_045430</name>
</gene>
<evidence type="ECO:0000313" key="1">
    <source>
        <dbReference type="EMBL" id="KAK3795440.1"/>
    </source>
</evidence>
<dbReference type="Proteomes" id="UP001283361">
    <property type="component" value="Unassembled WGS sequence"/>
</dbReference>
<evidence type="ECO:0000313" key="2">
    <source>
        <dbReference type="Proteomes" id="UP001283361"/>
    </source>
</evidence>
<dbReference type="AlphaFoldDB" id="A0AAE1AWR4"/>
<dbReference type="EMBL" id="JAWDGP010001056">
    <property type="protein sequence ID" value="KAK3795440.1"/>
    <property type="molecule type" value="Genomic_DNA"/>
</dbReference>
<name>A0AAE1AWR4_9GAST</name>
<protein>
    <submittedName>
        <fullName evidence="1">Uncharacterized protein</fullName>
    </submittedName>
</protein>
<keyword evidence="2" id="KW-1185">Reference proteome</keyword>
<proteinExistence type="predicted"/>
<sequence length="87" mass="10036">MGLRSFVAVTTIRFRAFPHLSATQRGLVERKQFKDCMTNRVPWITDGDDHGLPRWESVYFRDALRGVWERGGLGNPSADRLRATTRM</sequence>
<reference evidence="1" key="1">
    <citation type="journal article" date="2023" name="G3 (Bethesda)">
        <title>A reference genome for the long-term kleptoplast-retaining sea slug Elysia crispata morphotype clarki.</title>
        <authorList>
            <person name="Eastman K.E."/>
            <person name="Pendleton A.L."/>
            <person name="Shaikh M.A."/>
            <person name="Suttiyut T."/>
            <person name="Ogas R."/>
            <person name="Tomko P."/>
            <person name="Gavelis G."/>
            <person name="Widhalm J.R."/>
            <person name="Wisecaver J.H."/>
        </authorList>
    </citation>
    <scope>NUCLEOTIDE SEQUENCE</scope>
    <source>
        <strain evidence="1">ECLA1</strain>
    </source>
</reference>
<accession>A0AAE1AWR4</accession>
<organism evidence="1 2">
    <name type="scientific">Elysia crispata</name>
    <name type="common">lettuce slug</name>
    <dbReference type="NCBI Taxonomy" id="231223"/>
    <lineage>
        <taxon>Eukaryota</taxon>
        <taxon>Metazoa</taxon>
        <taxon>Spiralia</taxon>
        <taxon>Lophotrochozoa</taxon>
        <taxon>Mollusca</taxon>
        <taxon>Gastropoda</taxon>
        <taxon>Heterobranchia</taxon>
        <taxon>Euthyneura</taxon>
        <taxon>Panpulmonata</taxon>
        <taxon>Sacoglossa</taxon>
        <taxon>Placobranchoidea</taxon>
        <taxon>Plakobranchidae</taxon>
        <taxon>Elysia</taxon>
    </lineage>
</organism>
<comment type="caution">
    <text evidence="1">The sequence shown here is derived from an EMBL/GenBank/DDBJ whole genome shotgun (WGS) entry which is preliminary data.</text>
</comment>